<comment type="caution">
    <text evidence="1">The sequence shown here is derived from an EMBL/GenBank/DDBJ whole genome shotgun (WGS) entry which is preliminary data.</text>
</comment>
<dbReference type="EMBL" id="QGNW01000331">
    <property type="protein sequence ID" value="RVW76364.1"/>
    <property type="molecule type" value="Genomic_DNA"/>
</dbReference>
<evidence type="ECO:0000313" key="1">
    <source>
        <dbReference type="EMBL" id="RVW76364.1"/>
    </source>
</evidence>
<organism evidence="1 2">
    <name type="scientific">Vitis vinifera</name>
    <name type="common">Grape</name>
    <dbReference type="NCBI Taxonomy" id="29760"/>
    <lineage>
        <taxon>Eukaryota</taxon>
        <taxon>Viridiplantae</taxon>
        <taxon>Streptophyta</taxon>
        <taxon>Embryophyta</taxon>
        <taxon>Tracheophyta</taxon>
        <taxon>Spermatophyta</taxon>
        <taxon>Magnoliopsida</taxon>
        <taxon>eudicotyledons</taxon>
        <taxon>Gunneridae</taxon>
        <taxon>Pentapetalae</taxon>
        <taxon>rosids</taxon>
        <taxon>Vitales</taxon>
        <taxon>Vitaceae</taxon>
        <taxon>Viteae</taxon>
        <taxon>Vitis</taxon>
    </lineage>
</organism>
<dbReference type="AlphaFoldDB" id="A0A438GVY4"/>
<name>A0A438GVY4_VITVI</name>
<evidence type="ECO:0000313" key="2">
    <source>
        <dbReference type="Proteomes" id="UP000288805"/>
    </source>
</evidence>
<protein>
    <submittedName>
        <fullName evidence="1">Uncharacterized protein</fullName>
    </submittedName>
</protein>
<accession>A0A438GVY4</accession>
<proteinExistence type="predicted"/>
<gene>
    <name evidence="1" type="ORF">CK203_049894</name>
</gene>
<dbReference type="Proteomes" id="UP000288805">
    <property type="component" value="Unassembled WGS sequence"/>
</dbReference>
<sequence>MEEAKIMKTPMNSSIKLDKDEKGKSRLLLGHRASTQLSRLSPLNRRLAERQGLTPPYLAPWYKQKFAQRKVVSERSINFSHFQHFRFKGLFSRMGCLPMVTVSELIFPNLVLADAQGIGKPSAHSLTVISRVLHHMICSILLPRGGHRDEVSYYEAFLMDSILTGRRIHLRYPMMMHMISCCESTTRVLPYGCFLTTVFKDVGVDLSKETNFETLSVYVTYDEQCLG</sequence>
<reference evidence="1 2" key="1">
    <citation type="journal article" date="2018" name="PLoS Genet.">
        <title>Population sequencing reveals clonal diversity and ancestral inbreeding in the grapevine cultivar Chardonnay.</title>
        <authorList>
            <person name="Roach M.J."/>
            <person name="Johnson D.L."/>
            <person name="Bohlmann J."/>
            <person name="van Vuuren H.J."/>
            <person name="Jones S.J."/>
            <person name="Pretorius I.S."/>
            <person name="Schmidt S.A."/>
            <person name="Borneman A.R."/>
        </authorList>
    </citation>
    <scope>NUCLEOTIDE SEQUENCE [LARGE SCALE GENOMIC DNA]</scope>
    <source>
        <strain evidence="2">cv. Chardonnay</strain>
        <tissue evidence="1">Leaf</tissue>
    </source>
</reference>